<dbReference type="EMBL" id="JAAZSR010000024">
    <property type="protein sequence ID" value="NKX49561.1"/>
    <property type="molecule type" value="Genomic_DNA"/>
</dbReference>
<protein>
    <submittedName>
        <fullName evidence="2">Uncharacterized protein</fullName>
    </submittedName>
</protein>
<accession>A0ABX1JK66</accession>
<reference evidence="2 3" key="1">
    <citation type="submission" date="2020-04" db="EMBL/GenBank/DDBJ databases">
        <authorList>
            <person name="Liu S."/>
        </authorList>
    </citation>
    <scope>NUCLEOTIDE SEQUENCE [LARGE SCALE GENOMIC DNA]</scope>
    <source>
        <strain evidence="2 3">CGMCC 1.15091</strain>
    </source>
</reference>
<proteinExistence type="predicted"/>
<comment type="caution">
    <text evidence="2">The sequence shown here is derived from an EMBL/GenBank/DDBJ whole genome shotgun (WGS) entry which is preliminary data.</text>
</comment>
<dbReference type="Proteomes" id="UP000523795">
    <property type="component" value="Unassembled WGS sequence"/>
</dbReference>
<evidence type="ECO:0000256" key="1">
    <source>
        <dbReference type="SAM" id="Phobius"/>
    </source>
</evidence>
<feature type="transmembrane region" description="Helical" evidence="1">
    <location>
        <begin position="29"/>
        <end position="49"/>
    </location>
</feature>
<evidence type="ECO:0000313" key="3">
    <source>
        <dbReference type="Proteomes" id="UP000523795"/>
    </source>
</evidence>
<sequence>MWSIVLMGLAGLLAGGAIAFRSQKLPTVLVAAFWVLAAMSLLAAYLLTLDPAE</sequence>
<gene>
    <name evidence="2" type="ORF">HER39_02990</name>
</gene>
<keyword evidence="1" id="KW-1133">Transmembrane helix</keyword>
<keyword evidence="1" id="KW-0472">Membrane</keyword>
<evidence type="ECO:0000313" key="2">
    <source>
        <dbReference type="EMBL" id="NKX49561.1"/>
    </source>
</evidence>
<keyword evidence="3" id="KW-1185">Reference proteome</keyword>
<organism evidence="2 3">
    <name type="scientific">Arthrobacter deserti</name>
    <dbReference type="NCBI Taxonomy" id="1742687"/>
    <lineage>
        <taxon>Bacteria</taxon>
        <taxon>Bacillati</taxon>
        <taxon>Actinomycetota</taxon>
        <taxon>Actinomycetes</taxon>
        <taxon>Micrococcales</taxon>
        <taxon>Micrococcaceae</taxon>
        <taxon>Arthrobacter</taxon>
    </lineage>
</organism>
<keyword evidence="1" id="KW-0812">Transmembrane</keyword>
<name>A0ABX1JK66_9MICC</name>